<evidence type="ECO:0000259" key="1">
    <source>
        <dbReference type="SMART" id="SM00901"/>
    </source>
</evidence>
<evidence type="ECO:0000313" key="3">
    <source>
        <dbReference type="Proteomes" id="UP001180729"/>
    </source>
</evidence>
<dbReference type="Proteomes" id="UP001180729">
    <property type="component" value="Unassembled WGS sequence"/>
</dbReference>
<dbReference type="EMBL" id="JAMZMH010000002">
    <property type="protein sequence ID" value="MDT0247866.1"/>
    <property type="molecule type" value="Genomic_DNA"/>
</dbReference>
<gene>
    <name evidence="2" type="ORF">RMW62_02055</name>
</gene>
<reference evidence="2" key="1">
    <citation type="submission" date="2022-06" db="EMBL/GenBank/DDBJ databases">
        <title>Draft Genome Sequences of Three Actinomyces oris Strains, Isolated from Healthy Human Feces.</title>
        <authorList>
            <person name="Ye Y."/>
            <person name="Liu C."/>
            <person name="Zhao J."/>
            <person name="Xu J."/>
            <person name="Huang H."/>
            <person name="Wang B."/>
            <person name="Wei J."/>
            <person name="Jing X."/>
        </authorList>
    </citation>
    <scope>NUCLEOTIDE SEQUENCE</scope>
    <source>
        <strain evidence="2">CNGBCC1803368</strain>
    </source>
</reference>
<evidence type="ECO:0000313" key="2">
    <source>
        <dbReference type="EMBL" id="MDT0247866.1"/>
    </source>
</evidence>
<comment type="caution">
    <text evidence="2">The sequence shown here is derived from an EMBL/GenBank/DDBJ whole genome shotgun (WGS) entry which is preliminary data.</text>
</comment>
<sequence length="285" mass="31636">MVAIARLGVHSKFSRFAWRGLSNCNYTLTSSLHRSLEARGVNNITEDRLRDEENNILKEARKWGLGLKGGSMVDDLQLLADLQHFGVPTRLIDVTSNPMTALWFACRASRSKGVGGSKRNGKSGVLVALNLSSLYDKEGKAGEEKEEGAVFTTVGDPGETKGDLNHQLQRGLNLNSPFVVSSAIPNSRLKAQEGYFVACKHPTVSTEPLTSLNIDSSIKPNFDIREMLTEKKRRGQPAKIPYLAILIPSNFKEDLNTFLKHTFNRSDRVLFPDYQGFADHYKGIL</sequence>
<organism evidence="2 3">
    <name type="scientific">Actinomyces oris</name>
    <dbReference type="NCBI Taxonomy" id="544580"/>
    <lineage>
        <taxon>Bacteria</taxon>
        <taxon>Bacillati</taxon>
        <taxon>Actinomycetota</taxon>
        <taxon>Actinomycetes</taxon>
        <taxon>Actinomycetales</taxon>
        <taxon>Actinomycetaceae</taxon>
        <taxon>Actinomyces</taxon>
    </lineage>
</organism>
<dbReference type="SMART" id="SM00901">
    <property type="entry name" value="FRG"/>
    <property type="match status" value="1"/>
</dbReference>
<dbReference type="Pfam" id="PF08867">
    <property type="entry name" value="FRG"/>
    <property type="match status" value="1"/>
</dbReference>
<proteinExistence type="predicted"/>
<dbReference type="RefSeq" id="WP_311372182.1">
    <property type="nucleotide sequence ID" value="NZ_JAMZMH010000002.1"/>
</dbReference>
<feature type="domain" description="FRG" evidence="1">
    <location>
        <begin position="12"/>
        <end position="120"/>
    </location>
</feature>
<dbReference type="AlphaFoldDB" id="A0AAE4K3T0"/>
<name>A0AAE4K3T0_9ACTO</name>
<accession>A0AAE4K3T0</accession>
<protein>
    <submittedName>
        <fullName evidence="2">FRG domain-containing protein</fullName>
    </submittedName>
</protein>
<dbReference type="InterPro" id="IPR014966">
    <property type="entry name" value="FRG-dom"/>
</dbReference>